<dbReference type="EnsemblMetazoa" id="ENSAATROPT014407">
    <property type="protein sequence ID" value="ENSAATROPP013135"/>
    <property type="gene ID" value="ENSAATROPG011692"/>
</dbReference>
<feature type="compositionally biased region" description="Low complexity" evidence="1">
    <location>
        <begin position="60"/>
        <end position="70"/>
    </location>
</feature>
<dbReference type="AlphaFoldDB" id="A0AAG5DQ30"/>
<keyword evidence="3" id="KW-1185">Reference proteome</keyword>
<dbReference type="Proteomes" id="UP000075880">
    <property type="component" value="Unassembled WGS sequence"/>
</dbReference>
<accession>A0AAG5DQ30</accession>
<evidence type="ECO:0000313" key="3">
    <source>
        <dbReference type="Proteomes" id="UP000075880"/>
    </source>
</evidence>
<reference evidence="2" key="1">
    <citation type="submission" date="2024-04" db="UniProtKB">
        <authorList>
            <consortium name="EnsemblMetazoa"/>
        </authorList>
    </citation>
    <scope>IDENTIFICATION</scope>
    <source>
        <strain evidence="2">EBRO</strain>
    </source>
</reference>
<evidence type="ECO:0000313" key="2">
    <source>
        <dbReference type="EnsemblMetazoa" id="ENSAATROPP013135"/>
    </source>
</evidence>
<sequence>RIGEEENALFLPTGLVRSGRGERPSICVNLLILLSNSRPPEECPETQRSANSPGFATADSRSPSPVQPLRRSSRVRRPPLWMEQYRQN</sequence>
<organism evidence="2 3">
    <name type="scientific">Anopheles atroparvus</name>
    <name type="common">European mosquito</name>
    <dbReference type="NCBI Taxonomy" id="41427"/>
    <lineage>
        <taxon>Eukaryota</taxon>
        <taxon>Metazoa</taxon>
        <taxon>Ecdysozoa</taxon>
        <taxon>Arthropoda</taxon>
        <taxon>Hexapoda</taxon>
        <taxon>Insecta</taxon>
        <taxon>Pterygota</taxon>
        <taxon>Neoptera</taxon>
        <taxon>Endopterygota</taxon>
        <taxon>Diptera</taxon>
        <taxon>Nematocera</taxon>
        <taxon>Culicoidea</taxon>
        <taxon>Culicidae</taxon>
        <taxon>Anophelinae</taxon>
        <taxon>Anopheles</taxon>
    </lineage>
</organism>
<protein>
    <submittedName>
        <fullName evidence="2">Uncharacterized protein</fullName>
    </submittedName>
</protein>
<proteinExistence type="predicted"/>
<evidence type="ECO:0000256" key="1">
    <source>
        <dbReference type="SAM" id="MobiDB-lite"/>
    </source>
</evidence>
<feature type="region of interest" description="Disordered" evidence="1">
    <location>
        <begin position="38"/>
        <end position="88"/>
    </location>
</feature>
<name>A0AAG5DQ30_ANOAO</name>